<evidence type="ECO:0000313" key="3">
    <source>
        <dbReference type="EMBL" id="KZT52452.1"/>
    </source>
</evidence>
<dbReference type="Gene3D" id="2.60.120.650">
    <property type="entry name" value="Cupin"/>
    <property type="match status" value="1"/>
</dbReference>
<dbReference type="PROSITE" id="PS51184">
    <property type="entry name" value="JMJC"/>
    <property type="match status" value="1"/>
</dbReference>
<evidence type="ECO:0000313" key="4">
    <source>
        <dbReference type="Proteomes" id="UP000076842"/>
    </source>
</evidence>
<protein>
    <recommendedName>
        <fullName evidence="2">JmjC domain-containing protein</fullName>
    </recommendedName>
</protein>
<proteinExistence type="predicted"/>
<dbReference type="Proteomes" id="UP000076842">
    <property type="component" value="Unassembled WGS sequence"/>
</dbReference>
<feature type="compositionally biased region" description="Low complexity" evidence="1">
    <location>
        <begin position="213"/>
        <end position="244"/>
    </location>
</feature>
<dbReference type="OrthoDB" id="3020126at2759"/>
<feature type="compositionally biased region" description="Low complexity" evidence="1">
    <location>
        <begin position="123"/>
        <end position="132"/>
    </location>
</feature>
<evidence type="ECO:0000256" key="1">
    <source>
        <dbReference type="SAM" id="MobiDB-lite"/>
    </source>
</evidence>
<accession>A0A165DBG1</accession>
<keyword evidence="4" id="KW-1185">Reference proteome</keyword>
<feature type="region of interest" description="Disordered" evidence="1">
    <location>
        <begin position="285"/>
        <end position="308"/>
    </location>
</feature>
<dbReference type="AlphaFoldDB" id="A0A165DBG1"/>
<dbReference type="InParanoid" id="A0A165DBG1"/>
<dbReference type="SUPFAM" id="SSF51197">
    <property type="entry name" value="Clavaminate synthase-like"/>
    <property type="match status" value="1"/>
</dbReference>
<reference evidence="3 4" key="1">
    <citation type="journal article" date="2016" name="Mol. Biol. Evol.">
        <title>Comparative Genomics of Early-Diverging Mushroom-Forming Fungi Provides Insights into the Origins of Lignocellulose Decay Capabilities.</title>
        <authorList>
            <person name="Nagy L.G."/>
            <person name="Riley R."/>
            <person name="Tritt A."/>
            <person name="Adam C."/>
            <person name="Daum C."/>
            <person name="Floudas D."/>
            <person name="Sun H."/>
            <person name="Yadav J.S."/>
            <person name="Pangilinan J."/>
            <person name="Larsson K.H."/>
            <person name="Matsuura K."/>
            <person name="Barry K."/>
            <person name="Labutti K."/>
            <person name="Kuo R."/>
            <person name="Ohm R.A."/>
            <person name="Bhattacharya S.S."/>
            <person name="Shirouzu T."/>
            <person name="Yoshinaga Y."/>
            <person name="Martin F.M."/>
            <person name="Grigoriev I.V."/>
            <person name="Hibbett D.S."/>
        </authorList>
    </citation>
    <scope>NUCLEOTIDE SEQUENCE [LARGE SCALE GENOMIC DNA]</scope>
    <source>
        <strain evidence="3 4">HHB12733</strain>
    </source>
</reference>
<organism evidence="3 4">
    <name type="scientific">Calocera cornea HHB12733</name>
    <dbReference type="NCBI Taxonomy" id="1353952"/>
    <lineage>
        <taxon>Eukaryota</taxon>
        <taxon>Fungi</taxon>
        <taxon>Dikarya</taxon>
        <taxon>Basidiomycota</taxon>
        <taxon>Agaricomycotina</taxon>
        <taxon>Dacrymycetes</taxon>
        <taxon>Dacrymycetales</taxon>
        <taxon>Dacrymycetaceae</taxon>
        <taxon>Calocera</taxon>
    </lineage>
</organism>
<evidence type="ECO:0000259" key="2">
    <source>
        <dbReference type="PROSITE" id="PS51184"/>
    </source>
</evidence>
<sequence>MAPPSPTGTAREEIWYEVYRTKTGVPGARPPDAADGLLGDIFVDDVDEENIRAWAKVKGKGDEAHLWQECPTLDWMSGGRRALLHHPEYPSQVLLMIDGTVQWVSQGGIRQRRAAAAKEQRESPSSPAVSSAPKDKRKRKHSPELGAEVSDEGEKTASGKRPTTRASKPQPLKRVPSAPRKMRKVTETRKKKIQYTPTESDLESEDVASSVHSSPEPETAPAPTTAASAAPAAAAPEETPEAASGEPLRQRILLSSVLPLLLLRFLTPPWLPPSSLCQSHLTEVASSTPGHSPLTPVPDDSSWGGEENIDEEEDGRATMEAVVEELSAAVGSLIVPFAAAAAASASAAAPRPKGQLLPTWGADQTVARRLSWYNDEELGWGGETVEHADTDRDPLEDIPPMSYTTFLPVDNRPEYLTLPMGRLSPKMLLNIEKHKNSWLSSAFSKWMEVAHMSSIAAQLGCKILKAVMCQAATIRPFPTFPVEDFVKSSGTYPTEYRALVNFLAAPNDEDVKVTILDNGMTRLEMPKAKVLQSWIHHSVGGYNVKSHVPSFGIFNIFGTPEGMGGVVFGVPNTVLGTSTEIYPPLAEVLALTTLQPMGSVTAPHIDVIFVHVEQIVVKQELDGAPDKLWLIAPPTEKNLELLAETLDGIANPDLSARIVASLEQLHWVRQTPGVCFIVPASWIHCVLTFQWLLHVSFKFVCAEHQEDAHRYIMWCIKKLSAIGNLTTGKEMLRVIELDLKLWGNVRSAEKWVKEAKDALADVRESGKGCRHVK</sequence>
<dbReference type="EMBL" id="KV424066">
    <property type="protein sequence ID" value="KZT52452.1"/>
    <property type="molecule type" value="Genomic_DNA"/>
</dbReference>
<gene>
    <name evidence="3" type="ORF">CALCODRAFT_520734</name>
</gene>
<feature type="domain" description="JmjC" evidence="2">
    <location>
        <begin position="548"/>
        <end position="716"/>
    </location>
</feature>
<name>A0A165DBG1_9BASI</name>
<dbReference type="InterPro" id="IPR003347">
    <property type="entry name" value="JmjC_dom"/>
</dbReference>
<feature type="region of interest" description="Disordered" evidence="1">
    <location>
        <begin position="112"/>
        <end position="247"/>
    </location>
</feature>